<keyword evidence="3" id="KW-1185">Reference proteome</keyword>
<accession>A0A9Q1Q583</accession>
<reference evidence="2" key="1">
    <citation type="submission" date="2022-04" db="EMBL/GenBank/DDBJ databases">
        <title>Carnegiea gigantea Genome sequencing and assembly v2.</title>
        <authorList>
            <person name="Copetti D."/>
            <person name="Sanderson M.J."/>
            <person name="Burquez A."/>
            <person name="Wojciechowski M.F."/>
        </authorList>
    </citation>
    <scope>NUCLEOTIDE SEQUENCE</scope>
    <source>
        <strain evidence="2">SGP5-SGP5p</strain>
        <tissue evidence="2">Aerial part</tissue>
    </source>
</reference>
<proteinExistence type="predicted"/>
<sequence>MEVKVIGNKQTTHQCIHCLRRNGVNTLENGSSVKKIMNSTRPVNKPSMPRSDKPTFLQLDMLARGHGCSKGFQIKILRFSGWLWRRSKGKRYKRTSHTRVELEVELNATRKKKNEVLVNRVTTVETENENLRNCVESIEAEMGKFKDWISNVNSPTLVFNAINICINASMWLILFR</sequence>
<dbReference type="AlphaFoldDB" id="A0A9Q1Q583"/>
<feature type="transmembrane region" description="Helical" evidence="1">
    <location>
        <begin position="157"/>
        <end position="175"/>
    </location>
</feature>
<keyword evidence="1" id="KW-0472">Membrane</keyword>
<protein>
    <submittedName>
        <fullName evidence="2">Uncharacterized protein</fullName>
    </submittedName>
</protein>
<name>A0A9Q1Q583_9CARY</name>
<dbReference type="Gene3D" id="1.20.5.170">
    <property type="match status" value="1"/>
</dbReference>
<gene>
    <name evidence="2" type="ORF">Cgig2_016951</name>
</gene>
<dbReference type="EMBL" id="JAKOGI010000931">
    <property type="protein sequence ID" value="KAJ8429120.1"/>
    <property type="molecule type" value="Genomic_DNA"/>
</dbReference>
<dbReference type="Proteomes" id="UP001153076">
    <property type="component" value="Unassembled WGS sequence"/>
</dbReference>
<dbReference type="OrthoDB" id="1302053at2759"/>
<keyword evidence="1" id="KW-1133">Transmembrane helix</keyword>
<evidence type="ECO:0000313" key="2">
    <source>
        <dbReference type="EMBL" id="KAJ8429120.1"/>
    </source>
</evidence>
<comment type="caution">
    <text evidence="2">The sequence shown here is derived from an EMBL/GenBank/DDBJ whole genome shotgun (WGS) entry which is preliminary data.</text>
</comment>
<evidence type="ECO:0000313" key="3">
    <source>
        <dbReference type="Proteomes" id="UP001153076"/>
    </source>
</evidence>
<organism evidence="2 3">
    <name type="scientific">Carnegiea gigantea</name>
    <dbReference type="NCBI Taxonomy" id="171969"/>
    <lineage>
        <taxon>Eukaryota</taxon>
        <taxon>Viridiplantae</taxon>
        <taxon>Streptophyta</taxon>
        <taxon>Embryophyta</taxon>
        <taxon>Tracheophyta</taxon>
        <taxon>Spermatophyta</taxon>
        <taxon>Magnoliopsida</taxon>
        <taxon>eudicotyledons</taxon>
        <taxon>Gunneridae</taxon>
        <taxon>Pentapetalae</taxon>
        <taxon>Caryophyllales</taxon>
        <taxon>Cactineae</taxon>
        <taxon>Cactaceae</taxon>
        <taxon>Cactoideae</taxon>
        <taxon>Echinocereeae</taxon>
        <taxon>Carnegiea</taxon>
    </lineage>
</organism>
<keyword evidence="1" id="KW-0812">Transmembrane</keyword>
<evidence type="ECO:0000256" key="1">
    <source>
        <dbReference type="SAM" id="Phobius"/>
    </source>
</evidence>